<keyword evidence="2" id="KW-0472">Membrane</keyword>
<evidence type="ECO:0000256" key="1">
    <source>
        <dbReference type="SAM" id="MobiDB-lite"/>
    </source>
</evidence>
<keyword evidence="2" id="KW-1133">Transmembrane helix</keyword>
<feature type="region of interest" description="Disordered" evidence="1">
    <location>
        <begin position="17"/>
        <end position="51"/>
    </location>
</feature>
<reference evidence="3" key="1">
    <citation type="submission" date="2014-01" db="EMBL/GenBank/DDBJ databases">
        <title>The genome of the white-rot fungus Pycnoporus cinnabarinus: a basidiomycete model with a versatile arsenal for lignocellulosic biomass breakdown.</title>
        <authorList>
            <person name="Levasseur A."/>
            <person name="Lomascolo A."/>
            <person name="Ruiz-Duenas F.J."/>
            <person name="Uzan E."/>
            <person name="Piumi F."/>
            <person name="Kues U."/>
            <person name="Ram A.F.J."/>
            <person name="Murat C."/>
            <person name="Haon M."/>
            <person name="Benoit I."/>
            <person name="Arfi Y."/>
            <person name="Chevret D."/>
            <person name="Drula E."/>
            <person name="Kwon M.J."/>
            <person name="Gouret P."/>
            <person name="Lesage-Meessen L."/>
            <person name="Lombard V."/>
            <person name="Mariette J."/>
            <person name="Noirot C."/>
            <person name="Park J."/>
            <person name="Patyshakuliyeva A."/>
            <person name="Wieneger R.A.B."/>
            <person name="Wosten H.A.B."/>
            <person name="Martin F."/>
            <person name="Coutinho P.M."/>
            <person name="de Vries R."/>
            <person name="Martinez A.T."/>
            <person name="Klopp C."/>
            <person name="Pontarotti P."/>
            <person name="Henrissat B."/>
            <person name="Record E."/>
        </authorList>
    </citation>
    <scope>NUCLEOTIDE SEQUENCE [LARGE SCALE GENOMIC DNA]</scope>
    <source>
        <strain evidence="3">BRFM137</strain>
    </source>
</reference>
<protein>
    <submittedName>
        <fullName evidence="3">Uncharacterized protein</fullName>
    </submittedName>
</protein>
<proteinExistence type="predicted"/>
<name>A0A060S5X1_PYCCI</name>
<feature type="transmembrane region" description="Helical" evidence="2">
    <location>
        <begin position="61"/>
        <end position="85"/>
    </location>
</feature>
<organism evidence="3 4">
    <name type="scientific">Pycnoporus cinnabarinus</name>
    <name type="common">Cinnabar-red polypore</name>
    <name type="synonym">Trametes cinnabarina</name>
    <dbReference type="NCBI Taxonomy" id="5643"/>
    <lineage>
        <taxon>Eukaryota</taxon>
        <taxon>Fungi</taxon>
        <taxon>Dikarya</taxon>
        <taxon>Basidiomycota</taxon>
        <taxon>Agaricomycotina</taxon>
        <taxon>Agaricomycetes</taxon>
        <taxon>Polyporales</taxon>
        <taxon>Polyporaceae</taxon>
        <taxon>Trametes</taxon>
    </lineage>
</organism>
<keyword evidence="4" id="KW-1185">Reference proteome</keyword>
<comment type="caution">
    <text evidence="3">The sequence shown here is derived from an EMBL/GenBank/DDBJ whole genome shotgun (WGS) entry which is preliminary data.</text>
</comment>
<dbReference type="STRING" id="5643.A0A060S5X1"/>
<dbReference type="OMA" id="YASPYIG"/>
<evidence type="ECO:0000313" key="3">
    <source>
        <dbReference type="EMBL" id="CDO69750.1"/>
    </source>
</evidence>
<evidence type="ECO:0000256" key="2">
    <source>
        <dbReference type="SAM" id="Phobius"/>
    </source>
</evidence>
<accession>A0A060S5X1</accession>
<dbReference type="EMBL" id="CCBP010000054">
    <property type="protein sequence ID" value="CDO69750.1"/>
    <property type="molecule type" value="Genomic_DNA"/>
</dbReference>
<evidence type="ECO:0000313" key="4">
    <source>
        <dbReference type="Proteomes" id="UP000029665"/>
    </source>
</evidence>
<dbReference type="HOGENOM" id="CLU_055652_0_1_1"/>
<sequence length="303" mass="34160">MVRRHQAQAEYQELLCERDSLDSEDTQLNSPEVGSNAEKPWRSGKSSPSPDADRFTAVSPLLLWLGALVLVIACTDLVALFYVGYLSRTVFQDKDFAAHLEYASPYIGLDELYASGKVNASKIEPLEIRPRISAQVFVKEPDRLAPRGERDYWHKTYGRMSPHELRLHVTPDIRTVAQFRAIDFGMEDCHLVFTLPPLSVPLEKGASIEFNPSSRFDVYRLDSERPLDVQKLSYKTRPKVVEKVASGVNPRVDGETLIHRFPCPRASLHVFEVACADGSDCLVDTWSSHNTSYGINVIEHQTI</sequence>
<gene>
    <name evidence="3" type="ORF">BN946_scf184697.g22</name>
</gene>
<dbReference type="Proteomes" id="UP000029665">
    <property type="component" value="Unassembled WGS sequence"/>
</dbReference>
<dbReference type="OrthoDB" id="61113at2759"/>
<keyword evidence="2" id="KW-0812">Transmembrane</keyword>
<dbReference type="AlphaFoldDB" id="A0A060S5X1"/>